<comment type="function">
    <text evidence="2">May play the central regulatory role in sporulation. It may be an element of the effector pathway responsible for the activation of sporulation genes in response to nutritional stress. Spo0A may act in concert with spo0H (a sigma factor) to control the expression of some genes that are critical to the sporulation process.</text>
</comment>
<feature type="domain" description="Response regulatory" evidence="4">
    <location>
        <begin position="2"/>
        <end position="127"/>
    </location>
</feature>
<dbReference type="Gene3D" id="3.40.50.2300">
    <property type="match status" value="1"/>
</dbReference>
<dbReference type="PROSITE" id="PS50110">
    <property type="entry name" value="RESPONSE_REGULATORY"/>
    <property type="match status" value="1"/>
</dbReference>
<evidence type="ECO:0000256" key="3">
    <source>
        <dbReference type="PROSITE-ProRule" id="PRU00169"/>
    </source>
</evidence>
<proteinExistence type="predicted"/>
<evidence type="ECO:0000256" key="2">
    <source>
        <dbReference type="ARBA" id="ARBA00024867"/>
    </source>
</evidence>
<name>A0AAE3A561_9FIRM</name>
<evidence type="ECO:0000259" key="4">
    <source>
        <dbReference type="PROSITE" id="PS50110"/>
    </source>
</evidence>
<protein>
    <recommendedName>
        <fullName evidence="1">Stage 0 sporulation protein A homolog</fullName>
    </recommendedName>
</protein>
<feature type="modified residue" description="4-aspartylphosphate" evidence="3">
    <location>
        <position position="55"/>
    </location>
</feature>
<evidence type="ECO:0000313" key="6">
    <source>
        <dbReference type="EMBL" id="MCC2121328.1"/>
    </source>
</evidence>
<evidence type="ECO:0000259" key="5">
    <source>
        <dbReference type="PROSITE" id="PS50930"/>
    </source>
</evidence>
<dbReference type="SUPFAM" id="SSF52172">
    <property type="entry name" value="CheY-like"/>
    <property type="match status" value="1"/>
</dbReference>
<keyword evidence="7" id="KW-1185">Reference proteome</keyword>
<dbReference type="InterPro" id="IPR011006">
    <property type="entry name" value="CheY-like_superfamily"/>
</dbReference>
<dbReference type="SMART" id="SM00448">
    <property type="entry name" value="REC"/>
    <property type="match status" value="1"/>
</dbReference>
<dbReference type="InterPro" id="IPR046947">
    <property type="entry name" value="LytR-like"/>
</dbReference>
<dbReference type="PANTHER" id="PTHR37299">
    <property type="entry name" value="TRANSCRIPTIONAL REGULATOR-RELATED"/>
    <property type="match status" value="1"/>
</dbReference>
<dbReference type="EMBL" id="JAJEPV010000075">
    <property type="protein sequence ID" value="MCC2121328.1"/>
    <property type="molecule type" value="Genomic_DNA"/>
</dbReference>
<reference evidence="6 7" key="1">
    <citation type="submission" date="2021-10" db="EMBL/GenBank/DDBJ databases">
        <title>Anaerobic single-cell dispensing facilitates the cultivation of human gut bacteria.</title>
        <authorList>
            <person name="Afrizal A."/>
        </authorList>
    </citation>
    <scope>NUCLEOTIDE SEQUENCE [LARGE SCALE GENOMIC DNA]</scope>
    <source>
        <strain evidence="6 7">CLA-AA-H273</strain>
    </source>
</reference>
<dbReference type="PROSITE" id="PS50930">
    <property type="entry name" value="HTH_LYTTR"/>
    <property type="match status" value="1"/>
</dbReference>
<dbReference type="Gene3D" id="2.40.50.1020">
    <property type="entry name" value="LytTr DNA-binding domain"/>
    <property type="match status" value="1"/>
</dbReference>
<gene>
    <name evidence="6" type="ORF">LKD75_17375</name>
</gene>
<dbReference type="AlphaFoldDB" id="A0AAE3A561"/>
<dbReference type="GO" id="GO:0000156">
    <property type="term" value="F:phosphorelay response regulator activity"/>
    <property type="evidence" value="ECO:0007669"/>
    <property type="project" value="InterPro"/>
</dbReference>
<dbReference type="InterPro" id="IPR001789">
    <property type="entry name" value="Sig_transdc_resp-reg_receiver"/>
</dbReference>
<comment type="caution">
    <text evidence="6">The sequence shown here is derived from an EMBL/GenBank/DDBJ whole genome shotgun (WGS) entry which is preliminary data.</text>
</comment>
<organism evidence="6 7">
    <name type="scientific">Waltera acetigignens</name>
    <dbReference type="NCBI Taxonomy" id="2981769"/>
    <lineage>
        <taxon>Bacteria</taxon>
        <taxon>Bacillati</taxon>
        <taxon>Bacillota</taxon>
        <taxon>Clostridia</taxon>
        <taxon>Lachnospirales</taxon>
        <taxon>Lachnospiraceae</taxon>
        <taxon>Waltera</taxon>
    </lineage>
</organism>
<dbReference type="GO" id="GO:0003677">
    <property type="term" value="F:DNA binding"/>
    <property type="evidence" value="ECO:0007669"/>
    <property type="project" value="UniProtKB-KW"/>
</dbReference>
<feature type="domain" description="HTH LytTR-type" evidence="5">
    <location>
        <begin position="144"/>
        <end position="242"/>
    </location>
</feature>
<dbReference type="Pfam" id="PF04397">
    <property type="entry name" value="LytTR"/>
    <property type="match status" value="1"/>
</dbReference>
<dbReference type="SMART" id="SM00850">
    <property type="entry name" value="LytTR"/>
    <property type="match status" value="1"/>
</dbReference>
<dbReference type="Pfam" id="PF00072">
    <property type="entry name" value="Response_reg"/>
    <property type="match status" value="1"/>
</dbReference>
<evidence type="ECO:0000313" key="7">
    <source>
        <dbReference type="Proteomes" id="UP001197795"/>
    </source>
</evidence>
<sequence length="248" mass="28822">MHIGICDDEENVRAYIRKLIEQQNEECQITEYASGEELLQAEKENSEKIDVLFLDIAMGDIDGMSVAKQLRQIQADKEQAAWGSLPLLIFVTGYSEYMPDAFSVNAFQYIVKPIKKKDFVNVFTQAVREYQYLTEQKDKTGKEITVGNGANMQTIKADDIFYIESSNHKIFICLEDKKIEHWGKISDLEQELNPEFFRIHKGYLVNLKQIEGYDRTEVCMKNGNKLLISKYKYQDFVKAYLQYISEES</sequence>
<evidence type="ECO:0000256" key="1">
    <source>
        <dbReference type="ARBA" id="ARBA00018672"/>
    </source>
</evidence>
<keyword evidence="6" id="KW-0238">DNA-binding</keyword>
<dbReference type="PANTHER" id="PTHR37299:SF1">
    <property type="entry name" value="STAGE 0 SPORULATION PROTEIN A HOMOLOG"/>
    <property type="match status" value="1"/>
</dbReference>
<keyword evidence="3" id="KW-0597">Phosphoprotein</keyword>
<dbReference type="Proteomes" id="UP001197795">
    <property type="component" value="Unassembled WGS sequence"/>
</dbReference>
<dbReference type="InterPro" id="IPR007492">
    <property type="entry name" value="LytTR_DNA-bd_dom"/>
</dbReference>
<accession>A0AAE3A561</accession>